<comment type="subunit">
    <text evidence="8">The basal body constitutes a major portion of the flagellar organelle and consists of four rings (L,P,S, and M) mounted on a central rod.</text>
</comment>
<keyword evidence="9" id="KW-0969">Cilium</keyword>
<organism evidence="9 10">
    <name type="scientific">Nitrospirillum iridis</name>
    <dbReference type="NCBI Taxonomy" id="765888"/>
    <lineage>
        <taxon>Bacteria</taxon>
        <taxon>Pseudomonadati</taxon>
        <taxon>Pseudomonadota</taxon>
        <taxon>Alphaproteobacteria</taxon>
        <taxon>Rhodospirillales</taxon>
        <taxon>Azospirillaceae</taxon>
        <taxon>Nitrospirillum</taxon>
    </lineage>
</organism>
<evidence type="ECO:0000256" key="4">
    <source>
        <dbReference type="ARBA" id="ARBA00022729"/>
    </source>
</evidence>
<dbReference type="GO" id="GO:0030288">
    <property type="term" value="C:outer membrane-bounded periplasmic space"/>
    <property type="evidence" value="ECO:0007669"/>
    <property type="project" value="InterPro"/>
</dbReference>
<comment type="function">
    <text evidence="1 8">Assembles around the rod to form the L-ring and probably protects the motor/basal body from shearing forces during rotation.</text>
</comment>
<dbReference type="NCBIfam" id="NF003676">
    <property type="entry name" value="PRK05303.1"/>
    <property type="match status" value="1"/>
</dbReference>
<protein>
    <recommendedName>
        <fullName evidence="3 8">Flagellar P-ring protein</fullName>
    </recommendedName>
    <alternativeName>
        <fullName evidence="7 8">Basal body P-ring protein</fullName>
    </alternativeName>
</protein>
<evidence type="ECO:0000256" key="5">
    <source>
        <dbReference type="ARBA" id="ARBA00022764"/>
    </source>
</evidence>
<evidence type="ECO:0000256" key="3">
    <source>
        <dbReference type="ARBA" id="ARBA00019515"/>
    </source>
</evidence>
<evidence type="ECO:0000313" key="9">
    <source>
        <dbReference type="EMBL" id="MBB6250502.1"/>
    </source>
</evidence>
<evidence type="ECO:0000256" key="8">
    <source>
        <dbReference type="HAMAP-Rule" id="MF_00416"/>
    </source>
</evidence>
<keyword evidence="5" id="KW-0574">Periplasm</keyword>
<keyword evidence="6 8" id="KW-0975">Bacterial flagellum</keyword>
<comment type="similarity">
    <text evidence="8">Belongs to the FlgI family.</text>
</comment>
<dbReference type="AlphaFoldDB" id="A0A7X0AVK3"/>
<dbReference type="HAMAP" id="MF_00416">
    <property type="entry name" value="FlgI"/>
    <property type="match status" value="1"/>
</dbReference>
<dbReference type="PRINTS" id="PR01010">
    <property type="entry name" value="FLGPRINGFLGI"/>
</dbReference>
<proteinExistence type="inferred from homology"/>
<sequence length="391" mass="40100">MFTNAPTHRPTAAALQGPVRALKKGVALMVTVLALALGAVQPAGAQSRLKDIVDVEGVRDNVLVGYGLVVGLNGTGDTINNAPFTQQSLYGMLERLGVNIRGTTLTTKNVAAVMVTATLPPFAAQGTRIDVQVGTLGDAKSLQGGILVGTPLLAPDGDVYAVAQGPVAISGFTAQGASASVTRGVPTAGRIAAGALVERTVDFRMSDMQSLHLALHNPDFTTAKRVADAINAAIGTGTAMAMDPSNIAVSVPAGRKADLVGFMRDIEQLRVAPDSPATVVIDEASGVIVMGENVRINTVAIAQGNLTIKITETPQVSQPGPLSNGTTTTVPRTNIQVDDGQGKKLAILPSGVSLQDLVQSLNALGVSPRDMISILQSIKAAGALQAELKVM</sequence>
<dbReference type="Pfam" id="PF02119">
    <property type="entry name" value="FlgI"/>
    <property type="match status" value="1"/>
</dbReference>
<dbReference type="Proteomes" id="UP000539175">
    <property type="component" value="Unassembled WGS sequence"/>
</dbReference>
<keyword evidence="10" id="KW-1185">Reference proteome</keyword>
<dbReference type="PANTHER" id="PTHR30381">
    <property type="entry name" value="FLAGELLAR P-RING PERIPLASMIC PROTEIN FLGI"/>
    <property type="match status" value="1"/>
</dbReference>
<evidence type="ECO:0000256" key="6">
    <source>
        <dbReference type="ARBA" id="ARBA00023143"/>
    </source>
</evidence>
<keyword evidence="9" id="KW-0282">Flagellum</keyword>
<keyword evidence="4" id="KW-0732">Signal</keyword>
<gene>
    <name evidence="8" type="primary">flgI</name>
    <name evidence="9" type="ORF">FHS74_001043</name>
</gene>
<accession>A0A7X0AVK3</accession>
<dbReference type="PANTHER" id="PTHR30381:SF0">
    <property type="entry name" value="FLAGELLAR P-RING PROTEIN"/>
    <property type="match status" value="1"/>
</dbReference>
<dbReference type="InterPro" id="IPR001782">
    <property type="entry name" value="Flag_FlgI"/>
</dbReference>
<evidence type="ECO:0000313" key="10">
    <source>
        <dbReference type="Proteomes" id="UP000539175"/>
    </source>
</evidence>
<evidence type="ECO:0000256" key="1">
    <source>
        <dbReference type="ARBA" id="ARBA00002591"/>
    </source>
</evidence>
<comment type="caution">
    <text evidence="9">The sequence shown here is derived from an EMBL/GenBank/DDBJ whole genome shotgun (WGS) entry which is preliminary data.</text>
</comment>
<reference evidence="9 10" key="1">
    <citation type="submission" date="2020-08" db="EMBL/GenBank/DDBJ databases">
        <title>Genomic Encyclopedia of Type Strains, Phase IV (KMG-IV): sequencing the most valuable type-strain genomes for metagenomic binning, comparative biology and taxonomic classification.</title>
        <authorList>
            <person name="Goeker M."/>
        </authorList>
    </citation>
    <scope>NUCLEOTIDE SEQUENCE [LARGE SCALE GENOMIC DNA]</scope>
    <source>
        <strain evidence="9 10">DSM 22198</strain>
    </source>
</reference>
<evidence type="ECO:0000256" key="7">
    <source>
        <dbReference type="ARBA" id="ARBA00032344"/>
    </source>
</evidence>
<dbReference type="GO" id="GO:0071973">
    <property type="term" value="P:bacterial-type flagellum-dependent cell motility"/>
    <property type="evidence" value="ECO:0007669"/>
    <property type="project" value="InterPro"/>
</dbReference>
<keyword evidence="9" id="KW-0966">Cell projection</keyword>
<name>A0A7X0AVK3_9PROT</name>
<dbReference type="GO" id="GO:0009428">
    <property type="term" value="C:bacterial-type flagellum basal body, distal rod, P ring"/>
    <property type="evidence" value="ECO:0007669"/>
    <property type="project" value="InterPro"/>
</dbReference>
<dbReference type="EMBL" id="JACIIZ010000002">
    <property type="protein sequence ID" value="MBB6250502.1"/>
    <property type="molecule type" value="Genomic_DNA"/>
</dbReference>
<comment type="subcellular location">
    <subcellularLocation>
        <location evidence="2 8">Bacterial flagellum basal body</location>
    </subcellularLocation>
</comment>
<evidence type="ECO:0000256" key="2">
    <source>
        <dbReference type="ARBA" id="ARBA00004117"/>
    </source>
</evidence>
<dbReference type="GO" id="GO:0005198">
    <property type="term" value="F:structural molecule activity"/>
    <property type="evidence" value="ECO:0007669"/>
    <property type="project" value="InterPro"/>
</dbReference>